<organism evidence="1 2">
    <name type="scientific">Epilithonimonas xixisoli</name>
    <dbReference type="NCBI Taxonomy" id="1476462"/>
    <lineage>
        <taxon>Bacteria</taxon>
        <taxon>Pseudomonadati</taxon>
        <taxon>Bacteroidota</taxon>
        <taxon>Flavobacteriia</taxon>
        <taxon>Flavobacteriales</taxon>
        <taxon>Weeksellaceae</taxon>
        <taxon>Chryseobacterium group</taxon>
        <taxon>Epilithonimonas</taxon>
    </lineage>
</organism>
<gene>
    <name evidence="1" type="ORF">B0I22_0975</name>
</gene>
<dbReference type="AlphaFoldDB" id="A0A4R8I9Q7"/>
<dbReference type="OrthoDB" id="1450387at2"/>
<reference evidence="1 2" key="1">
    <citation type="submission" date="2019-03" db="EMBL/GenBank/DDBJ databases">
        <title>Genomic Encyclopedia of Type Strains, Phase III (KMG-III): the genomes of soil and plant-associated and newly described type strains.</title>
        <authorList>
            <person name="Whitman W."/>
        </authorList>
    </citation>
    <scope>NUCLEOTIDE SEQUENCE [LARGE SCALE GENOMIC DNA]</scope>
    <source>
        <strain evidence="1 2">CGMCC 1.12802</strain>
    </source>
</reference>
<dbReference type="Proteomes" id="UP000295313">
    <property type="component" value="Unassembled WGS sequence"/>
</dbReference>
<comment type="caution">
    <text evidence="1">The sequence shown here is derived from an EMBL/GenBank/DDBJ whole genome shotgun (WGS) entry which is preliminary data.</text>
</comment>
<evidence type="ECO:0008006" key="3">
    <source>
        <dbReference type="Google" id="ProtNLM"/>
    </source>
</evidence>
<proteinExistence type="predicted"/>
<dbReference type="RefSeq" id="WP_133943462.1">
    <property type="nucleotide sequence ID" value="NZ_SOEO01000001.1"/>
</dbReference>
<sequence>MATNYTNLDELRSQKRLLKEEIGGLEDLLTFKSKKDSLSVMTNGLTDKFLKETEDEDGEKSLALDTQNIMREISAGMKETASKRTVMGLANDSVQSGLLETTLKMGTVALVGNFAKKSVMNKNWKRKALGLALIYVAPYALRFLRKKLDEYQRNKTASSLEKLI</sequence>
<dbReference type="EMBL" id="SOEO01000001">
    <property type="protein sequence ID" value="TDX86822.1"/>
    <property type="molecule type" value="Genomic_DNA"/>
</dbReference>
<protein>
    <recommendedName>
        <fullName evidence="3">Phosphoribosyl-ATP pyrophosphatase</fullName>
    </recommendedName>
</protein>
<keyword evidence="2" id="KW-1185">Reference proteome</keyword>
<accession>A0A4R8I9Q7</accession>
<evidence type="ECO:0000313" key="2">
    <source>
        <dbReference type="Proteomes" id="UP000295313"/>
    </source>
</evidence>
<evidence type="ECO:0000313" key="1">
    <source>
        <dbReference type="EMBL" id="TDX86822.1"/>
    </source>
</evidence>
<name>A0A4R8I9Q7_9FLAO</name>